<dbReference type="InterPro" id="IPR013766">
    <property type="entry name" value="Thioredoxin_domain"/>
</dbReference>
<feature type="signal peptide" evidence="7">
    <location>
        <begin position="1"/>
        <end position="28"/>
    </location>
</feature>
<feature type="chain" id="PRO_5037538799" evidence="7">
    <location>
        <begin position="29"/>
        <end position="209"/>
    </location>
</feature>
<evidence type="ECO:0000256" key="6">
    <source>
        <dbReference type="ARBA" id="ARBA00023284"/>
    </source>
</evidence>
<keyword evidence="3 7" id="KW-0732">Signal</keyword>
<gene>
    <name evidence="9" type="ORF">EZH22_15885</name>
</gene>
<dbReference type="InterPro" id="IPR012336">
    <property type="entry name" value="Thioredoxin-like_fold"/>
</dbReference>
<keyword evidence="4" id="KW-0560">Oxidoreductase</keyword>
<dbReference type="SUPFAM" id="SSF52833">
    <property type="entry name" value="Thioredoxin-like"/>
    <property type="match status" value="1"/>
</dbReference>
<evidence type="ECO:0000256" key="7">
    <source>
        <dbReference type="SAM" id="SignalP"/>
    </source>
</evidence>
<organism evidence="9 10">
    <name type="scientific">Xanthobacter dioxanivorans</name>
    <dbReference type="NCBI Taxonomy" id="2528964"/>
    <lineage>
        <taxon>Bacteria</taxon>
        <taxon>Pseudomonadati</taxon>
        <taxon>Pseudomonadota</taxon>
        <taxon>Alphaproteobacteria</taxon>
        <taxon>Hyphomicrobiales</taxon>
        <taxon>Xanthobacteraceae</taxon>
        <taxon>Xanthobacter</taxon>
    </lineage>
</organism>
<dbReference type="GO" id="GO:0016491">
    <property type="term" value="F:oxidoreductase activity"/>
    <property type="evidence" value="ECO:0007669"/>
    <property type="project" value="UniProtKB-KW"/>
</dbReference>
<evidence type="ECO:0000256" key="5">
    <source>
        <dbReference type="ARBA" id="ARBA00023157"/>
    </source>
</evidence>
<evidence type="ECO:0000313" key="9">
    <source>
        <dbReference type="EMBL" id="QRG04656.1"/>
    </source>
</evidence>
<name>A0A974PJZ1_9HYPH</name>
<evidence type="ECO:0000256" key="2">
    <source>
        <dbReference type="ARBA" id="ARBA00005791"/>
    </source>
</evidence>
<accession>A0A974PJZ1</accession>
<dbReference type="KEGG" id="xdi:EZH22_15885"/>
<evidence type="ECO:0000256" key="3">
    <source>
        <dbReference type="ARBA" id="ARBA00022729"/>
    </source>
</evidence>
<evidence type="ECO:0000313" key="10">
    <source>
        <dbReference type="Proteomes" id="UP000596427"/>
    </source>
</evidence>
<dbReference type="PROSITE" id="PS51352">
    <property type="entry name" value="THIOREDOXIN_2"/>
    <property type="match status" value="1"/>
</dbReference>
<reference evidence="9 10" key="1">
    <citation type="submission" date="2020-10" db="EMBL/GenBank/DDBJ databases">
        <title>Degradation of 1,4-Dioxane by Xanthobacter sp. YN2, via a Novel Group-2 Soluble Di-Iron Monooxygenase.</title>
        <authorList>
            <person name="Ma F."/>
            <person name="Wang Y."/>
            <person name="Yang J."/>
            <person name="Guo H."/>
            <person name="Su D."/>
            <person name="Yu L."/>
        </authorList>
    </citation>
    <scope>NUCLEOTIDE SEQUENCE [LARGE SCALE GENOMIC DNA]</scope>
    <source>
        <strain evidence="9 10">YN2</strain>
    </source>
</reference>
<dbReference type="InterPro" id="IPR036249">
    <property type="entry name" value="Thioredoxin-like_sf"/>
</dbReference>
<feature type="domain" description="Thioredoxin" evidence="8">
    <location>
        <begin position="10"/>
        <end position="203"/>
    </location>
</feature>
<keyword evidence="6" id="KW-0676">Redox-active center</keyword>
<dbReference type="Pfam" id="PF13462">
    <property type="entry name" value="Thioredoxin_4"/>
    <property type="match status" value="1"/>
</dbReference>
<evidence type="ECO:0000259" key="8">
    <source>
        <dbReference type="PROSITE" id="PS51352"/>
    </source>
</evidence>
<evidence type="ECO:0000256" key="4">
    <source>
        <dbReference type="ARBA" id="ARBA00023002"/>
    </source>
</evidence>
<protein>
    <submittedName>
        <fullName evidence="9">DsbA family protein</fullName>
    </submittedName>
</protein>
<evidence type="ECO:0000256" key="1">
    <source>
        <dbReference type="ARBA" id="ARBA00003565"/>
    </source>
</evidence>
<keyword evidence="10" id="KW-1185">Reference proteome</keyword>
<dbReference type="RefSeq" id="WP_203191534.1">
    <property type="nucleotide sequence ID" value="NZ_CP063362.1"/>
</dbReference>
<dbReference type="CDD" id="cd03023">
    <property type="entry name" value="DsbA_Com1_like"/>
    <property type="match status" value="1"/>
</dbReference>
<proteinExistence type="inferred from homology"/>
<comment type="similarity">
    <text evidence="2">Belongs to the thioredoxin family. DsbA subfamily.</text>
</comment>
<dbReference type="Gene3D" id="3.40.30.10">
    <property type="entry name" value="Glutaredoxin"/>
    <property type="match status" value="1"/>
</dbReference>
<sequence length="209" mass="22424">MRRRDFIRIVALTALVPAALAGTRGARAEGVDVNAILRDPAAPTFGNADGDVTIVAFLDYNCPFCKKSAPDLARVVKEDGHIRLVYKDWPVLTEASVYGAQMALAATYQGRYETVHNALMAIPGRRIDEPTMLKAVAGSGVNLDRLMADLKAHIADISALLKRNAAQAESLGLSGTPTYLVGPLLASTLDYASFKRAVAEARRRQTAGE</sequence>
<dbReference type="EMBL" id="CP063362">
    <property type="protein sequence ID" value="QRG04656.1"/>
    <property type="molecule type" value="Genomic_DNA"/>
</dbReference>
<comment type="function">
    <text evidence="1">May be required for disulfide bond formation in some proteins.</text>
</comment>
<dbReference type="PANTHER" id="PTHR13887:SF14">
    <property type="entry name" value="DISULFIDE BOND FORMATION PROTEIN D"/>
    <property type="match status" value="1"/>
</dbReference>
<dbReference type="Proteomes" id="UP000596427">
    <property type="component" value="Chromosome"/>
</dbReference>
<dbReference type="AlphaFoldDB" id="A0A974PJZ1"/>
<dbReference type="PANTHER" id="PTHR13887">
    <property type="entry name" value="GLUTATHIONE S-TRANSFERASE KAPPA"/>
    <property type="match status" value="1"/>
</dbReference>
<keyword evidence="5" id="KW-1015">Disulfide bond</keyword>